<dbReference type="eggNOG" id="ENOG502QW6Q">
    <property type="taxonomic scope" value="Eukaryota"/>
</dbReference>
<evidence type="ECO:0000313" key="3">
    <source>
        <dbReference type="EMBL" id="CBJ25462.1"/>
    </source>
</evidence>
<dbReference type="AlphaFoldDB" id="D7FVU2"/>
<dbReference type="InterPro" id="IPR000073">
    <property type="entry name" value="AB_hydrolase_1"/>
</dbReference>
<dbReference type="Pfam" id="PF00561">
    <property type="entry name" value="Abhydrolase_1"/>
    <property type="match status" value="1"/>
</dbReference>
<dbReference type="Proteomes" id="UP000002630">
    <property type="component" value="Linkage Group LG02"/>
</dbReference>
<sequence>MNYPIDGKRLIHKVLETVDWLSEQEDADTTFESFLSGWFLGADCSELKRGNLVVFLAWTLYAKDVDMLSKAERKNVMSMIKLIEGRLGRTLEPGFNERVKCIRHTLDRVVPFSHRPLALYAVLGLARALLRIALGFCGFRRRLAPCGSFMYWHRQAPPSAAAAAAAMPEKTEGPGPIVFFHGVGAGLPFYVLALWKMCRHRTSIIVEAPSIMMSLALLRGHTPPSEDQLVESVEGILERHGVKRAAFFGHSFGSISVAWMARRKPHLVSQIVLLDPVCLLLFLPNVARSFLFPDTDGMPLHERLMLYLVTREKGISHTLRRHFWWYANVMWPEDIKCPIVVGLAGQDKIVPCKPLRRYLLSHSTFATSSSCPSGLNMSSVDGLINRGGGGSNGKHNDESVGSSSGTGDGSLRKGSGWTPAGGGGGGARGFVTNVNGNNRCKVHKCVGGYKCNGHGGPAASHGSAVRNGGLVSTANGGGHVSKAAVLGQSPEAPGKREIAKAKSDGSDSGGDGVVKRVELVYWTDAGHGNVLGDPRALDEFVRVATAQGAALSVN</sequence>
<organism evidence="3 4">
    <name type="scientific">Ectocarpus siliculosus</name>
    <name type="common">Brown alga</name>
    <name type="synonym">Conferva siliculosa</name>
    <dbReference type="NCBI Taxonomy" id="2880"/>
    <lineage>
        <taxon>Eukaryota</taxon>
        <taxon>Sar</taxon>
        <taxon>Stramenopiles</taxon>
        <taxon>Ochrophyta</taxon>
        <taxon>PX clade</taxon>
        <taxon>Phaeophyceae</taxon>
        <taxon>Ectocarpales</taxon>
        <taxon>Ectocarpaceae</taxon>
        <taxon>Ectocarpus</taxon>
    </lineage>
</organism>
<dbReference type="Gene3D" id="3.40.50.1820">
    <property type="entry name" value="alpha/beta hydrolase"/>
    <property type="match status" value="1"/>
</dbReference>
<evidence type="ECO:0000256" key="1">
    <source>
        <dbReference type="SAM" id="MobiDB-lite"/>
    </source>
</evidence>
<feature type="domain" description="AB hydrolase-1" evidence="2">
    <location>
        <begin position="227"/>
        <end position="288"/>
    </location>
</feature>
<dbReference type="InterPro" id="IPR029058">
    <property type="entry name" value="AB_hydrolase_fold"/>
</dbReference>
<feature type="region of interest" description="Disordered" evidence="1">
    <location>
        <begin position="489"/>
        <end position="509"/>
    </location>
</feature>
<dbReference type="EMBL" id="FN649727">
    <property type="protein sequence ID" value="CBJ25462.1"/>
    <property type="molecule type" value="Genomic_DNA"/>
</dbReference>
<gene>
    <name evidence="3" type="ORF">Esi_0003_0025</name>
</gene>
<feature type="region of interest" description="Disordered" evidence="1">
    <location>
        <begin position="382"/>
        <end position="424"/>
    </location>
</feature>
<evidence type="ECO:0000313" key="4">
    <source>
        <dbReference type="Proteomes" id="UP000002630"/>
    </source>
</evidence>
<evidence type="ECO:0000259" key="2">
    <source>
        <dbReference type="Pfam" id="PF00561"/>
    </source>
</evidence>
<accession>D7FVU2</accession>
<dbReference type="InParanoid" id="D7FVU2"/>
<dbReference type="STRING" id="2880.D7FVU2"/>
<dbReference type="OrthoDB" id="6431331at2759"/>
<dbReference type="PANTHER" id="PTHR37471">
    <property type="entry name" value="UNNAMED PRODUCT"/>
    <property type="match status" value="1"/>
</dbReference>
<name>D7FVU2_ECTSI</name>
<reference evidence="3 4" key="1">
    <citation type="journal article" date="2010" name="Nature">
        <title>The Ectocarpus genome and the independent evolution of multicellularity in brown algae.</title>
        <authorList>
            <person name="Cock J.M."/>
            <person name="Sterck L."/>
            <person name="Rouze P."/>
            <person name="Scornet D."/>
            <person name="Allen A.E."/>
            <person name="Amoutzias G."/>
            <person name="Anthouard V."/>
            <person name="Artiguenave F."/>
            <person name="Aury J.M."/>
            <person name="Badger J.H."/>
            <person name="Beszteri B."/>
            <person name="Billiau K."/>
            <person name="Bonnet E."/>
            <person name="Bothwell J.H."/>
            <person name="Bowler C."/>
            <person name="Boyen C."/>
            <person name="Brownlee C."/>
            <person name="Carrano C.J."/>
            <person name="Charrier B."/>
            <person name="Cho G.Y."/>
            <person name="Coelho S.M."/>
            <person name="Collen J."/>
            <person name="Corre E."/>
            <person name="Da Silva C."/>
            <person name="Delage L."/>
            <person name="Delaroque N."/>
            <person name="Dittami S.M."/>
            <person name="Doulbeau S."/>
            <person name="Elias M."/>
            <person name="Farnham G."/>
            <person name="Gachon C.M."/>
            <person name="Gschloessl B."/>
            <person name="Heesch S."/>
            <person name="Jabbari K."/>
            <person name="Jubin C."/>
            <person name="Kawai H."/>
            <person name="Kimura K."/>
            <person name="Kloareg B."/>
            <person name="Kupper F.C."/>
            <person name="Lang D."/>
            <person name="Le Bail A."/>
            <person name="Leblanc C."/>
            <person name="Lerouge P."/>
            <person name="Lohr M."/>
            <person name="Lopez P.J."/>
            <person name="Martens C."/>
            <person name="Maumus F."/>
            <person name="Michel G."/>
            <person name="Miranda-Saavedra D."/>
            <person name="Morales J."/>
            <person name="Moreau H."/>
            <person name="Motomura T."/>
            <person name="Nagasato C."/>
            <person name="Napoli C.A."/>
            <person name="Nelson D.R."/>
            <person name="Nyvall-Collen P."/>
            <person name="Peters A.F."/>
            <person name="Pommier C."/>
            <person name="Potin P."/>
            <person name="Poulain J."/>
            <person name="Quesneville H."/>
            <person name="Read B."/>
            <person name="Rensing S.A."/>
            <person name="Ritter A."/>
            <person name="Rousvoal S."/>
            <person name="Samanta M."/>
            <person name="Samson G."/>
            <person name="Schroeder D.C."/>
            <person name="Segurens B."/>
            <person name="Strittmatter M."/>
            <person name="Tonon T."/>
            <person name="Tregear J.W."/>
            <person name="Valentin K."/>
            <person name="von Dassow P."/>
            <person name="Yamagishi T."/>
            <person name="Van de Peer Y."/>
            <person name="Wincker P."/>
        </authorList>
    </citation>
    <scope>NUCLEOTIDE SEQUENCE [LARGE SCALE GENOMIC DNA]</scope>
    <source>
        <strain evidence="4">Ec32 / CCAP1310/4</strain>
    </source>
</reference>
<dbReference type="EMBL" id="FN648486">
    <property type="protein sequence ID" value="CBJ25462.1"/>
    <property type="molecule type" value="Genomic_DNA"/>
</dbReference>
<dbReference type="PANTHER" id="PTHR37471:SF1">
    <property type="entry name" value="AB HYDROLASE-1 DOMAIN-CONTAINING PROTEIN"/>
    <property type="match status" value="1"/>
</dbReference>
<dbReference type="OMA" id="YLRWWFL"/>
<protein>
    <recommendedName>
        <fullName evidence="2">AB hydrolase-1 domain-containing protein</fullName>
    </recommendedName>
</protein>
<keyword evidence="4" id="KW-1185">Reference proteome</keyword>
<dbReference type="SUPFAM" id="SSF53474">
    <property type="entry name" value="alpha/beta-Hydrolases"/>
    <property type="match status" value="1"/>
</dbReference>
<proteinExistence type="predicted"/>
<feature type="compositionally biased region" description="Basic and acidic residues" evidence="1">
    <location>
        <begin position="493"/>
        <end position="505"/>
    </location>
</feature>